<name>A0A2P2PT15_RHIMU</name>
<dbReference type="EMBL" id="GGEC01077368">
    <property type="protein sequence ID" value="MBX57852.1"/>
    <property type="molecule type" value="Transcribed_RNA"/>
</dbReference>
<dbReference type="AlphaFoldDB" id="A0A2P2PT15"/>
<organism evidence="1">
    <name type="scientific">Rhizophora mucronata</name>
    <name type="common">Asiatic mangrove</name>
    <dbReference type="NCBI Taxonomy" id="61149"/>
    <lineage>
        <taxon>Eukaryota</taxon>
        <taxon>Viridiplantae</taxon>
        <taxon>Streptophyta</taxon>
        <taxon>Embryophyta</taxon>
        <taxon>Tracheophyta</taxon>
        <taxon>Spermatophyta</taxon>
        <taxon>Magnoliopsida</taxon>
        <taxon>eudicotyledons</taxon>
        <taxon>Gunneridae</taxon>
        <taxon>Pentapetalae</taxon>
        <taxon>rosids</taxon>
        <taxon>fabids</taxon>
        <taxon>Malpighiales</taxon>
        <taxon>Rhizophoraceae</taxon>
        <taxon>Rhizophora</taxon>
    </lineage>
</organism>
<proteinExistence type="predicted"/>
<evidence type="ECO:0000313" key="1">
    <source>
        <dbReference type="EMBL" id="MBX57852.1"/>
    </source>
</evidence>
<dbReference type="PROSITE" id="PS51257">
    <property type="entry name" value="PROKAR_LIPOPROTEIN"/>
    <property type="match status" value="1"/>
</dbReference>
<protein>
    <submittedName>
        <fullName evidence="1">Uncharacterized protein</fullName>
    </submittedName>
</protein>
<reference evidence="1" key="1">
    <citation type="submission" date="2018-02" db="EMBL/GenBank/DDBJ databases">
        <title>Rhizophora mucronata_Transcriptome.</title>
        <authorList>
            <person name="Meera S.P."/>
            <person name="Sreeshan A."/>
            <person name="Augustine A."/>
        </authorList>
    </citation>
    <scope>NUCLEOTIDE SEQUENCE</scope>
    <source>
        <tissue evidence="1">Leaf</tissue>
    </source>
</reference>
<accession>A0A2P2PT15</accession>
<sequence>MWQRTICLAAAFLSCIPSFMDLLYCYHLLENNSSFFPSGKFCC</sequence>